<evidence type="ECO:0000256" key="3">
    <source>
        <dbReference type="ARBA" id="ARBA00023125"/>
    </source>
</evidence>
<evidence type="ECO:0000313" key="6">
    <source>
        <dbReference type="EMBL" id="NHN86701.1"/>
    </source>
</evidence>
<keyword evidence="4" id="KW-0804">Transcription</keyword>
<dbReference type="InterPro" id="IPR000847">
    <property type="entry name" value="LysR_HTH_N"/>
</dbReference>
<name>A0ABX0JT83_9PROT</name>
<dbReference type="EMBL" id="WOTB01000046">
    <property type="protein sequence ID" value="NHN86701.1"/>
    <property type="molecule type" value="Genomic_DNA"/>
</dbReference>
<evidence type="ECO:0000256" key="2">
    <source>
        <dbReference type="ARBA" id="ARBA00023015"/>
    </source>
</evidence>
<evidence type="ECO:0000256" key="4">
    <source>
        <dbReference type="ARBA" id="ARBA00023163"/>
    </source>
</evidence>
<evidence type="ECO:0000256" key="1">
    <source>
        <dbReference type="ARBA" id="ARBA00009437"/>
    </source>
</evidence>
<reference evidence="6 7" key="1">
    <citation type="journal article" date="2020" name="Int. J. Syst. Evol. Microbiol.">
        <title>Novel acetic acid bacteria from cider fermentations: Acetobacter conturbans sp. nov. and Acetobacter fallax sp. nov.</title>
        <authorList>
            <person name="Sombolestani A.S."/>
            <person name="Cleenwerck I."/>
            <person name="Cnockaert M."/>
            <person name="Borremans W."/>
            <person name="Wieme A.D."/>
            <person name="De Vuyst L."/>
            <person name="Vandamme P."/>
        </authorList>
    </citation>
    <scope>NUCLEOTIDE SEQUENCE [LARGE SCALE GENOMIC DNA]</scope>
    <source>
        <strain evidence="6 7">LMG 30640</strain>
    </source>
</reference>
<dbReference type="SUPFAM" id="SSF53850">
    <property type="entry name" value="Periplasmic binding protein-like II"/>
    <property type="match status" value="1"/>
</dbReference>
<proteinExistence type="inferred from homology"/>
<dbReference type="Proteomes" id="UP000635278">
    <property type="component" value="Unassembled WGS sequence"/>
</dbReference>
<dbReference type="SUPFAM" id="SSF46785">
    <property type="entry name" value="Winged helix' DNA-binding domain"/>
    <property type="match status" value="2"/>
</dbReference>
<accession>A0ABX0JT83</accession>
<dbReference type="Pfam" id="PF00126">
    <property type="entry name" value="HTH_1"/>
    <property type="match status" value="2"/>
</dbReference>
<comment type="caution">
    <text evidence="6">The sequence shown here is derived from an EMBL/GenBank/DDBJ whole genome shotgun (WGS) entry which is preliminary data.</text>
</comment>
<dbReference type="InterPro" id="IPR005119">
    <property type="entry name" value="LysR_subst-bd"/>
</dbReference>
<dbReference type="Pfam" id="PF03466">
    <property type="entry name" value="LysR_substrate"/>
    <property type="match status" value="1"/>
</dbReference>
<comment type="similarity">
    <text evidence="1">Belongs to the LysR transcriptional regulatory family.</text>
</comment>
<dbReference type="PROSITE" id="PS50931">
    <property type="entry name" value="HTH_LYSR"/>
    <property type="match status" value="2"/>
</dbReference>
<dbReference type="InterPro" id="IPR036388">
    <property type="entry name" value="WH-like_DNA-bd_sf"/>
</dbReference>
<sequence>MLKTTVAHTGRSKEVSPGYSRYTTVFGFFPSLRLIRAFSAVAELRSISKASTELNLSQSAVTQAIVKLEADLDTRLFERRNNGSYLTDTGIILKEHTDNIILNLEAALEQFASPLTTGSTTTQMLARRVTKSQIVALISIKEAASFTQAAFYAGVSQPSIHRAARTLESHLNTKLFYNTAHGSTVNEQGYRLANRLHLTVREFEWAYEKIEAQKMRERGRILVGGLPLAGSGFLASAISGFIGNHPEVNIDIATSSYDILLEKLRAGALDFIVGTLRSPPPTDDVIEEVLAPDPYVIVVRRGHPLASKAVVTREDLAAYDWLLPGPTAARRTNYEKLFSDFSPTPRTNIGAHSLTIIFLLLTESDRMTILTRSQLLLDQRLGHNLTTINHQLEESIAYIGVTTRKNWTPTHNQAVFMDFLRRTRMEDSRFEASDKET</sequence>
<gene>
    <name evidence="6" type="ORF">GOB93_19030</name>
</gene>
<protein>
    <submittedName>
        <fullName evidence="6">LysR family transcriptional regulator</fullName>
    </submittedName>
</protein>
<dbReference type="PANTHER" id="PTHR30419:SF8">
    <property type="entry name" value="NITROGEN ASSIMILATION TRANSCRIPTIONAL ACTIVATOR-RELATED"/>
    <property type="match status" value="1"/>
</dbReference>
<feature type="domain" description="HTH lysR-type" evidence="5">
    <location>
        <begin position="30"/>
        <end position="87"/>
    </location>
</feature>
<keyword evidence="3" id="KW-0238">DNA-binding</keyword>
<dbReference type="InterPro" id="IPR050950">
    <property type="entry name" value="HTH-type_LysR_regulators"/>
</dbReference>
<dbReference type="InterPro" id="IPR036390">
    <property type="entry name" value="WH_DNA-bd_sf"/>
</dbReference>
<evidence type="ECO:0000313" key="7">
    <source>
        <dbReference type="Proteomes" id="UP000635278"/>
    </source>
</evidence>
<dbReference type="Gene3D" id="3.40.190.290">
    <property type="match status" value="1"/>
</dbReference>
<dbReference type="PANTHER" id="PTHR30419">
    <property type="entry name" value="HTH-TYPE TRANSCRIPTIONAL REGULATOR YBHD"/>
    <property type="match status" value="1"/>
</dbReference>
<keyword evidence="2" id="KW-0805">Transcription regulation</keyword>
<dbReference type="Gene3D" id="1.10.10.10">
    <property type="entry name" value="Winged helix-like DNA-binding domain superfamily/Winged helix DNA-binding domain"/>
    <property type="match status" value="2"/>
</dbReference>
<dbReference type="PRINTS" id="PR00039">
    <property type="entry name" value="HTHLYSR"/>
</dbReference>
<keyword evidence="7" id="KW-1185">Reference proteome</keyword>
<evidence type="ECO:0000259" key="5">
    <source>
        <dbReference type="PROSITE" id="PS50931"/>
    </source>
</evidence>
<organism evidence="6 7">
    <name type="scientific">Acetobacter musti</name>
    <dbReference type="NCBI Taxonomy" id="864732"/>
    <lineage>
        <taxon>Bacteria</taxon>
        <taxon>Pseudomonadati</taxon>
        <taxon>Pseudomonadota</taxon>
        <taxon>Alphaproteobacteria</taxon>
        <taxon>Acetobacterales</taxon>
        <taxon>Acetobacteraceae</taxon>
        <taxon>Acetobacter</taxon>
    </lineage>
</organism>
<dbReference type="RefSeq" id="WP_173585028.1">
    <property type="nucleotide sequence ID" value="NZ_WOTB01000046.1"/>
</dbReference>
<feature type="domain" description="HTH lysR-type" evidence="5">
    <location>
        <begin position="133"/>
        <end position="186"/>
    </location>
</feature>